<name>A0AAV0Y6W3_9HEMI</name>
<dbReference type="Proteomes" id="UP001160148">
    <property type="component" value="Unassembled WGS sequence"/>
</dbReference>
<evidence type="ECO:0000256" key="4">
    <source>
        <dbReference type="ARBA" id="ARBA00022692"/>
    </source>
</evidence>
<keyword evidence="11" id="KW-1185">Reference proteome</keyword>
<dbReference type="Pfam" id="PF03798">
    <property type="entry name" value="TRAM_LAG1_CLN8"/>
    <property type="match status" value="1"/>
</dbReference>
<evidence type="ECO:0000256" key="8">
    <source>
        <dbReference type="SAM" id="Phobius"/>
    </source>
</evidence>
<dbReference type="GO" id="GO:0050291">
    <property type="term" value="F:sphingosine N-acyltransferase activity"/>
    <property type="evidence" value="ECO:0007669"/>
    <property type="project" value="InterPro"/>
</dbReference>
<keyword evidence="6 8" id="KW-0472">Membrane</keyword>
<gene>
    <name evidence="10" type="ORF">MEUPH1_LOCUS28627</name>
</gene>
<dbReference type="InterPro" id="IPR016439">
    <property type="entry name" value="Lag1/Lac1-like"/>
</dbReference>
<dbReference type="PANTHER" id="PTHR12560:SF0">
    <property type="entry name" value="LD18904P"/>
    <property type="match status" value="1"/>
</dbReference>
<keyword evidence="4 8" id="KW-0812">Transmembrane</keyword>
<comment type="pathway">
    <text evidence="2">Lipid metabolism; sphingolipid metabolism.</text>
</comment>
<evidence type="ECO:0000256" key="5">
    <source>
        <dbReference type="ARBA" id="ARBA00022989"/>
    </source>
</evidence>
<feature type="region of interest" description="Disordered" evidence="7">
    <location>
        <begin position="148"/>
        <end position="172"/>
    </location>
</feature>
<evidence type="ECO:0000256" key="2">
    <source>
        <dbReference type="ARBA" id="ARBA00004760"/>
    </source>
</evidence>
<comment type="pathway">
    <text evidence="3">Sphingolipid metabolism.</text>
</comment>
<evidence type="ECO:0000259" key="9">
    <source>
        <dbReference type="Pfam" id="PF03798"/>
    </source>
</evidence>
<sequence>MVIEYRLLLAYPHKGVTRDTWWYYMMSLTSYWALAVSQFFDVKRKDFWQMIVHHICTICLLSFSWILVFIFVWLLTRIGLFPFWISYSTSVNAPQVVNQMFPAYYIFNRLLFLLLGLHLYWTHLMLRIAYLSWNSGIMDGDIRSSSSDENTLDDDSNTNIDDINGALPNSTI</sequence>
<feature type="domain" description="TLC" evidence="9">
    <location>
        <begin position="11"/>
        <end position="66"/>
    </location>
</feature>
<keyword evidence="5 8" id="KW-1133">Transmembrane helix</keyword>
<evidence type="ECO:0000256" key="6">
    <source>
        <dbReference type="ARBA" id="ARBA00023136"/>
    </source>
</evidence>
<protein>
    <recommendedName>
        <fullName evidence="9">TLC domain-containing protein</fullName>
    </recommendedName>
</protein>
<evidence type="ECO:0000256" key="7">
    <source>
        <dbReference type="SAM" id="MobiDB-lite"/>
    </source>
</evidence>
<feature type="transmembrane region" description="Helical" evidence="8">
    <location>
        <begin position="20"/>
        <end position="40"/>
    </location>
</feature>
<dbReference type="PANTHER" id="PTHR12560">
    <property type="entry name" value="LONGEVITY ASSURANCE FACTOR 1 LAG1"/>
    <property type="match status" value="1"/>
</dbReference>
<dbReference type="InterPro" id="IPR006634">
    <property type="entry name" value="TLC-dom"/>
</dbReference>
<accession>A0AAV0Y6W3</accession>
<feature type="transmembrane region" description="Helical" evidence="8">
    <location>
        <begin position="52"/>
        <end position="75"/>
    </location>
</feature>
<dbReference type="EMBL" id="CARXXK010001262">
    <property type="protein sequence ID" value="CAI6375086.1"/>
    <property type="molecule type" value="Genomic_DNA"/>
</dbReference>
<proteinExistence type="predicted"/>
<feature type="transmembrane region" description="Helical" evidence="8">
    <location>
        <begin position="103"/>
        <end position="121"/>
    </location>
</feature>
<reference evidence="10 11" key="1">
    <citation type="submission" date="2023-01" db="EMBL/GenBank/DDBJ databases">
        <authorList>
            <person name="Whitehead M."/>
        </authorList>
    </citation>
    <scope>NUCLEOTIDE SEQUENCE [LARGE SCALE GENOMIC DNA]</scope>
</reference>
<evidence type="ECO:0000256" key="1">
    <source>
        <dbReference type="ARBA" id="ARBA00004141"/>
    </source>
</evidence>
<dbReference type="GO" id="GO:0016020">
    <property type="term" value="C:membrane"/>
    <property type="evidence" value="ECO:0007669"/>
    <property type="project" value="UniProtKB-SubCell"/>
</dbReference>
<dbReference type="GO" id="GO:0046513">
    <property type="term" value="P:ceramide biosynthetic process"/>
    <property type="evidence" value="ECO:0007669"/>
    <property type="project" value="InterPro"/>
</dbReference>
<evidence type="ECO:0000313" key="11">
    <source>
        <dbReference type="Proteomes" id="UP001160148"/>
    </source>
</evidence>
<evidence type="ECO:0000256" key="3">
    <source>
        <dbReference type="ARBA" id="ARBA00004991"/>
    </source>
</evidence>
<comment type="subcellular location">
    <subcellularLocation>
        <location evidence="1">Membrane</location>
        <topology evidence="1">Multi-pass membrane protein</topology>
    </subcellularLocation>
</comment>
<organism evidence="10 11">
    <name type="scientific">Macrosiphum euphorbiae</name>
    <name type="common">potato aphid</name>
    <dbReference type="NCBI Taxonomy" id="13131"/>
    <lineage>
        <taxon>Eukaryota</taxon>
        <taxon>Metazoa</taxon>
        <taxon>Ecdysozoa</taxon>
        <taxon>Arthropoda</taxon>
        <taxon>Hexapoda</taxon>
        <taxon>Insecta</taxon>
        <taxon>Pterygota</taxon>
        <taxon>Neoptera</taxon>
        <taxon>Paraneoptera</taxon>
        <taxon>Hemiptera</taxon>
        <taxon>Sternorrhyncha</taxon>
        <taxon>Aphidomorpha</taxon>
        <taxon>Aphidoidea</taxon>
        <taxon>Aphididae</taxon>
        <taxon>Macrosiphini</taxon>
        <taxon>Macrosiphum</taxon>
    </lineage>
</organism>
<evidence type="ECO:0000313" key="10">
    <source>
        <dbReference type="EMBL" id="CAI6375086.1"/>
    </source>
</evidence>
<dbReference type="AlphaFoldDB" id="A0AAV0Y6W3"/>
<comment type="caution">
    <text evidence="10">The sequence shown here is derived from an EMBL/GenBank/DDBJ whole genome shotgun (WGS) entry which is preliminary data.</text>
</comment>